<gene>
    <name evidence="2" type="ORF">M0K77_001161</name>
    <name evidence="1" type="ORF">M0K77_RS05805</name>
</gene>
<comment type="caution">
    <text evidence="1">The sequence shown here is derived from an EMBL/GenBank/DDBJ whole genome shotgun (WGS) entry which is preliminary data.</text>
</comment>
<dbReference type="Pfam" id="PF04269">
    <property type="entry name" value="DUF440"/>
    <property type="match status" value="1"/>
</dbReference>
<dbReference type="EMBL" id="ABEXCJ040000001">
    <property type="protein sequence ID" value="ELR5216693.1"/>
    <property type="molecule type" value="Genomic_DNA"/>
</dbReference>
<dbReference type="SUPFAM" id="SSF102816">
    <property type="entry name" value="Putative dsDNA mimic"/>
    <property type="match status" value="1"/>
</dbReference>
<dbReference type="AlphaFoldDB" id="A0A3R8XQC2"/>
<reference evidence="1" key="1">
    <citation type="submission" date="2023-10" db="EMBL/GenBank/DDBJ databases">
        <authorList>
            <consortium name="Clinical and Environmental Microbiology Branch: Whole genome sequencing antimicrobial resistance pathogens in the healthcare setting"/>
        </authorList>
    </citation>
    <scope>NUCLEOTIDE SEQUENCE</scope>
    <source>
        <strain evidence="1">2020QW-00022</strain>
    </source>
</reference>
<dbReference type="Gene3D" id="3.10.450.140">
    <property type="entry name" value="dsDNA mimic, putative"/>
    <property type="match status" value="1"/>
</dbReference>
<evidence type="ECO:0000313" key="1">
    <source>
        <dbReference type="EMBL" id="ELR5216693.1"/>
    </source>
</evidence>
<dbReference type="NCBIfam" id="NF003469">
    <property type="entry name" value="PRK05094.1"/>
    <property type="match status" value="1"/>
</dbReference>
<sequence>MTEIQNTPLIDEDDIIEMAYDLFLDGAMDNLEPADQLIFALQFEELGAAEIVPVTLNWQEMITEELDLNQLSEVVIGLAQSPDAELDDIFARVLISRHPSKPFHHIFWKK</sequence>
<dbReference type="PIRSF" id="PIRSF004916">
    <property type="entry name" value="UCP004916"/>
    <property type="match status" value="1"/>
</dbReference>
<protein>
    <submittedName>
        <fullName evidence="1">DUF440 family protein</fullName>
    </submittedName>
</protein>
<name>A0A3R8XQC2_PRORE</name>
<dbReference type="OrthoDB" id="5677388at2"/>
<dbReference type="RefSeq" id="WP_125893095.1">
    <property type="nucleotide sequence ID" value="NZ_CP096258.1"/>
</dbReference>
<dbReference type="InterPro" id="IPR036763">
    <property type="entry name" value="Put_dsDNA_mimic_sf"/>
</dbReference>
<accession>A0A3R8XQC2</accession>
<proteinExistence type="predicted"/>
<organism evidence="1">
    <name type="scientific">Providencia rettgeri</name>
    <dbReference type="NCBI Taxonomy" id="587"/>
    <lineage>
        <taxon>Bacteria</taxon>
        <taxon>Pseudomonadati</taxon>
        <taxon>Pseudomonadota</taxon>
        <taxon>Gammaproteobacteria</taxon>
        <taxon>Enterobacterales</taxon>
        <taxon>Morganellaceae</taxon>
        <taxon>Providencia</taxon>
    </lineage>
</organism>
<evidence type="ECO:0000313" key="2">
    <source>
        <dbReference type="EMBL" id="EMR4588880.1"/>
    </source>
</evidence>
<dbReference type="EMBL" id="ABEXCJ050000001">
    <property type="protein sequence ID" value="EMR4588880.1"/>
    <property type="molecule type" value="Genomic_DNA"/>
</dbReference>
<dbReference type="InterPro" id="IPR007376">
    <property type="entry name" value="dsDNA_mimic_put"/>
</dbReference>